<evidence type="ECO:0000313" key="2">
    <source>
        <dbReference type="EMBL" id="PIK39965.1"/>
    </source>
</evidence>
<dbReference type="GO" id="GO:0016192">
    <property type="term" value="P:vesicle-mediated transport"/>
    <property type="evidence" value="ECO:0007669"/>
    <property type="project" value="TreeGrafter"/>
</dbReference>
<dbReference type="GO" id="GO:0008432">
    <property type="term" value="F:JUN kinase binding"/>
    <property type="evidence" value="ECO:0007669"/>
    <property type="project" value="TreeGrafter"/>
</dbReference>
<dbReference type="InterPro" id="IPR039911">
    <property type="entry name" value="JIP3/JIP4"/>
</dbReference>
<evidence type="ECO:0000313" key="3">
    <source>
        <dbReference type="Proteomes" id="UP000230750"/>
    </source>
</evidence>
<name>A0A2G8JWB6_STIJA</name>
<reference evidence="2 3" key="1">
    <citation type="journal article" date="2017" name="PLoS Biol.">
        <title>The sea cucumber genome provides insights into morphological evolution and visceral regeneration.</title>
        <authorList>
            <person name="Zhang X."/>
            <person name="Sun L."/>
            <person name="Yuan J."/>
            <person name="Sun Y."/>
            <person name="Gao Y."/>
            <person name="Zhang L."/>
            <person name="Li S."/>
            <person name="Dai H."/>
            <person name="Hamel J.F."/>
            <person name="Liu C."/>
            <person name="Yu Y."/>
            <person name="Liu S."/>
            <person name="Lin W."/>
            <person name="Guo K."/>
            <person name="Jin S."/>
            <person name="Xu P."/>
            <person name="Storey K.B."/>
            <person name="Huan P."/>
            <person name="Zhang T."/>
            <person name="Zhou Y."/>
            <person name="Zhang J."/>
            <person name="Lin C."/>
            <person name="Li X."/>
            <person name="Xing L."/>
            <person name="Huo D."/>
            <person name="Sun M."/>
            <person name="Wang L."/>
            <person name="Mercier A."/>
            <person name="Li F."/>
            <person name="Yang H."/>
            <person name="Xiang J."/>
        </authorList>
    </citation>
    <scope>NUCLEOTIDE SEQUENCE [LARGE SCALE GENOMIC DNA]</scope>
    <source>
        <strain evidence="2">Shaxun</strain>
        <tissue evidence="2">Muscle</tissue>
    </source>
</reference>
<dbReference type="STRING" id="307972.A0A2G8JWB6"/>
<accession>A0A2G8JWB6</accession>
<dbReference type="PANTHER" id="PTHR13886">
    <property type="entry name" value="JNK/SAPK-ASSOCIATED PROTEIN"/>
    <property type="match status" value="1"/>
</dbReference>
<dbReference type="AlphaFoldDB" id="A0A2G8JWB6"/>
<evidence type="ECO:0000256" key="1">
    <source>
        <dbReference type="SAM" id="MobiDB-lite"/>
    </source>
</evidence>
<feature type="compositionally biased region" description="Low complexity" evidence="1">
    <location>
        <begin position="25"/>
        <end position="40"/>
    </location>
</feature>
<dbReference type="GO" id="GO:0005737">
    <property type="term" value="C:cytoplasm"/>
    <property type="evidence" value="ECO:0007669"/>
    <property type="project" value="TreeGrafter"/>
</dbReference>
<gene>
    <name evidence="2" type="ORF">BSL78_23190</name>
</gene>
<protein>
    <submittedName>
        <fullName evidence="2">Uncharacterized protein</fullName>
    </submittedName>
</protein>
<dbReference type="Proteomes" id="UP000230750">
    <property type="component" value="Unassembled WGS sequence"/>
</dbReference>
<organism evidence="2 3">
    <name type="scientific">Stichopus japonicus</name>
    <name type="common">Sea cucumber</name>
    <dbReference type="NCBI Taxonomy" id="307972"/>
    <lineage>
        <taxon>Eukaryota</taxon>
        <taxon>Metazoa</taxon>
        <taxon>Echinodermata</taxon>
        <taxon>Eleutherozoa</taxon>
        <taxon>Echinozoa</taxon>
        <taxon>Holothuroidea</taxon>
        <taxon>Aspidochirotacea</taxon>
        <taxon>Aspidochirotida</taxon>
        <taxon>Stichopodidae</taxon>
        <taxon>Apostichopus</taxon>
    </lineage>
</organism>
<dbReference type="GO" id="GO:0019894">
    <property type="term" value="F:kinesin binding"/>
    <property type="evidence" value="ECO:0007669"/>
    <property type="project" value="TreeGrafter"/>
</dbReference>
<comment type="caution">
    <text evidence="2">The sequence shown here is derived from an EMBL/GenBank/DDBJ whole genome shotgun (WGS) entry which is preliminary data.</text>
</comment>
<proteinExistence type="predicted"/>
<dbReference type="GO" id="GO:0005078">
    <property type="term" value="F:MAP-kinase scaffold activity"/>
    <property type="evidence" value="ECO:0007669"/>
    <property type="project" value="InterPro"/>
</dbReference>
<dbReference type="GO" id="GO:0030159">
    <property type="term" value="F:signaling receptor complex adaptor activity"/>
    <property type="evidence" value="ECO:0007669"/>
    <property type="project" value="TreeGrafter"/>
</dbReference>
<keyword evidence="3" id="KW-1185">Reference proteome</keyword>
<dbReference type="EMBL" id="MRZV01001180">
    <property type="protein sequence ID" value="PIK39965.1"/>
    <property type="molecule type" value="Genomic_DNA"/>
</dbReference>
<sequence length="58" mass="6097">MLVLSGGEGYVDFRAGDGEEDEDSSSSSSYGDGLANSSRAARSERSHLIVWQVSGVSE</sequence>
<feature type="region of interest" description="Disordered" evidence="1">
    <location>
        <begin position="1"/>
        <end position="44"/>
    </location>
</feature>
<dbReference type="PANTHER" id="PTHR13886:SF4">
    <property type="entry name" value="JNK-INTERACTING PROTEIN 3"/>
    <property type="match status" value="1"/>
</dbReference>